<sequence>MYHSYEVIGRIGSEPVIRETRDGTMVANFSVVTNKFVPSQDGDGYNEVAKWHRVVAWAEIANRVAQLADKGTLVFIRGEKEEDTYEDKNGQERRSFRLKTRKIEFLADLKGRPEDEFDGGGDGHFDAEEADDELPW</sequence>
<feature type="region of interest" description="Disordered" evidence="3">
    <location>
        <begin position="112"/>
        <end position="136"/>
    </location>
</feature>
<evidence type="ECO:0000256" key="1">
    <source>
        <dbReference type="ARBA" id="ARBA00023125"/>
    </source>
</evidence>
<dbReference type="NCBIfam" id="TIGR00621">
    <property type="entry name" value="ssb"/>
    <property type="match status" value="1"/>
</dbReference>
<dbReference type="GO" id="GO:0009295">
    <property type="term" value="C:nucleoid"/>
    <property type="evidence" value="ECO:0007669"/>
    <property type="project" value="TreeGrafter"/>
</dbReference>
<dbReference type="PANTHER" id="PTHR10302">
    <property type="entry name" value="SINGLE-STRANDED DNA-BINDING PROTEIN"/>
    <property type="match status" value="1"/>
</dbReference>
<proteinExistence type="predicted"/>
<evidence type="ECO:0000256" key="3">
    <source>
        <dbReference type="SAM" id="MobiDB-lite"/>
    </source>
</evidence>
<evidence type="ECO:0000313" key="4">
    <source>
        <dbReference type="EMBL" id="AUO79147.1"/>
    </source>
</evidence>
<dbReference type="CDD" id="cd04496">
    <property type="entry name" value="SSB_OBF"/>
    <property type="match status" value="1"/>
</dbReference>
<dbReference type="Proteomes" id="UP000258606">
    <property type="component" value="Segment"/>
</dbReference>
<dbReference type="Gene3D" id="2.40.50.140">
    <property type="entry name" value="Nucleic acid-binding proteins"/>
    <property type="match status" value="1"/>
</dbReference>
<evidence type="ECO:0000256" key="2">
    <source>
        <dbReference type="PROSITE-ProRule" id="PRU00252"/>
    </source>
</evidence>
<dbReference type="RefSeq" id="YP_009639517.1">
    <property type="nucleotide sequence ID" value="NC_042351.1"/>
</dbReference>
<accession>A0A2I6UGV7</accession>
<dbReference type="GO" id="GO:0003697">
    <property type="term" value="F:single-stranded DNA binding"/>
    <property type="evidence" value="ECO:0007669"/>
    <property type="project" value="InterPro"/>
</dbReference>
<dbReference type="PANTHER" id="PTHR10302:SF0">
    <property type="entry name" value="SINGLE-STRANDED DNA-BINDING PROTEIN, MITOCHONDRIAL"/>
    <property type="match status" value="1"/>
</dbReference>
<dbReference type="PROSITE" id="PS50935">
    <property type="entry name" value="SSB"/>
    <property type="match status" value="1"/>
</dbReference>
<reference evidence="4 5" key="1">
    <citation type="submission" date="2017-07" db="EMBL/GenBank/DDBJ databases">
        <title>Characterization of ecologically diverse viruses infecting co-occurring strains of cosmopolitan hyperhalophilic Bacteroidetes.</title>
        <authorList>
            <person name="Villamor J."/>
            <person name="Ramos-Barbero M.D."/>
            <person name="Gonzalez-Torres P."/>
            <person name="Gabaldon T."/>
            <person name="Rollesso-Mora R."/>
            <person name="Meseguer I."/>
            <person name="Martinez-Garcia M."/>
            <person name="Santos F."/>
            <person name="Anton J."/>
        </authorList>
    </citation>
    <scope>NUCLEOTIDE SEQUENCE [LARGE SCALE GENOMIC DNA]</scope>
</reference>
<dbReference type="GeneID" id="40236312"/>
<organism evidence="4 5">
    <name type="scientific">Salinibacter phage M8CRM-1</name>
    <dbReference type="NCBI Taxonomy" id="2681612"/>
    <lineage>
        <taxon>Viruses</taxon>
        <taxon>Duplodnaviria</taxon>
        <taxon>Heunggongvirae</taxon>
        <taxon>Uroviricota</taxon>
        <taxon>Caudoviricetes</taxon>
        <taxon>Kryptosalinivirus</taxon>
        <taxon>Kryptosalinivirus M8CRM1</taxon>
    </lineage>
</organism>
<keyword evidence="1 2" id="KW-0238">DNA-binding</keyword>
<evidence type="ECO:0000313" key="5">
    <source>
        <dbReference type="Proteomes" id="UP000258606"/>
    </source>
</evidence>
<dbReference type="InterPro" id="IPR011344">
    <property type="entry name" value="ssDNA-bd"/>
</dbReference>
<dbReference type="KEGG" id="vg:40236312"/>
<protein>
    <submittedName>
        <fullName evidence="4">Single-strand binding protein</fullName>
    </submittedName>
</protein>
<dbReference type="SUPFAM" id="SSF50249">
    <property type="entry name" value="Nucleic acid-binding proteins"/>
    <property type="match status" value="1"/>
</dbReference>
<keyword evidence="5" id="KW-1185">Reference proteome</keyword>
<name>A0A2I6UGV7_9CAUD</name>
<dbReference type="EMBL" id="MF580959">
    <property type="protein sequence ID" value="AUO79147.1"/>
    <property type="molecule type" value="Genomic_DNA"/>
</dbReference>
<dbReference type="InterPro" id="IPR012340">
    <property type="entry name" value="NA-bd_OB-fold"/>
</dbReference>
<dbReference type="Pfam" id="PF00436">
    <property type="entry name" value="SSB"/>
    <property type="match status" value="1"/>
</dbReference>
<dbReference type="InterPro" id="IPR000424">
    <property type="entry name" value="Primosome_PriB/ssb"/>
</dbReference>
<dbReference type="GO" id="GO:0006260">
    <property type="term" value="P:DNA replication"/>
    <property type="evidence" value="ECO:0007669"/>
    <property type="project" value="InterPro"/>
</dbReference>